<feature type="compositionally biased region" description="Acidic residues" evidence="1">
    <location>
        <begin position="48"/>
        <end position="63"/>
    </location>
</feature>
<name>A0A2I0HHR3_PUNGR</name>
<feature type="domain" description="PRP1 splicing factor N-terminal" evidence="2">
    <location>
        <begin position="59"/>
        <end position="142"/>
    </location>
</feature>
<proteinExistence type="predicted"/>
<dbReference type="InterPro" id="IPR010491">
    <property type="entry name" value="PRP1_N"/>
</dbReference>
<keyword evidence="4" id="KW-1185">Reference proteome</keyword>
<evidence type="ECO:0000259" key="2">
    <source>
        <dbReference type="Pfam" id="PF06424"/>
    </source>
</evidence>
<dbReference type="Pfam" id="PF06424">
    <property type="entry name" value="PRP1_N"/>
    <property type="match status" value="1"/>
</dbReference>
<dbReference type="AlphaFoldDB" id="A0A2I0HHR3"/>
<evidence type="ECO:0000313" key="3">
    <source>
        <dbReference type="EMBL" id="PKI31228.1"/>
    </source>
</evidence>
<evidence type="ECO:0000313" key="4">
    <source>
        <dbReference type="Proteomes" id="UP000233551"/>
    </source>
</evidence>
<protein>
    <recommendedName>
        <fullName evidence="2">PRP1 splicing factor N-terminal domain-containing protein</fullName>
    </recommendedName>
</protein>
<dbReference type="STRING" id="22663.A0A2I0HHR3"/>
<accession>A0A2I0HHR3</accession>
<evidence type="ECO:0000256" key="1">
    <source>
        <dbReference type="SAM" id="MobiDB-lite"/>
    </source>
</evidence>
<dbReference type="GO" id="GO:0000398">
    <property type="term" value="P:mRNA splicing, via spliceosome"/>
    <property type="evidence" value="ECO:0007669"/>
    <property type="project" value="InterPro"/>
</dbReference>
<sequence length="154" mass="18245">MPPQRTANQCRVAEVNELDRKIEHIIDTRLVEVDPRRGRVPNPIANLEDVDGGDGEPEFDDEGDNKGYDEYWKFDEFKGNDVSVFVSVKYDEDNKEANAIWEAINKRMDSQRKYKREARLKQEIENYRISNQQMRARMSDVRCLYRINHCDKVF</sequence>
<dbReference type="Proteomes" id="UP000233551">
    <property type="component" value="Unassembled WGS sequence"/>
</dbReference>
<feature type="region of interest" description="Disordered" evidence="1">
    <location>
        <begin position="42"/>
        <end position="66"/>
    </location>
</feature>
<dbReference type="EMBL" id="PGOL01009111">
    <property type="protein sequence ID" value="PKI31228.1"/>
    <property type="molecule type" value="Genomic_DNA"/>
</dbReference>
<comment type="caution">
    <text evidence="3">The sequence shown here is derived from an EMBL/GenBank/DDBJ whole genome shotgun (WGS) entry which is preliminary data.</text>
</comment>
<organism evidence="3 4">
    <name type="scientific">Punica granatum</name>
    <name type="common">Pomegranate</name>
    <dbReference type="NCBI Taxonomy" id="22663"/>
    <lineage>
        <taxon>Eukaryota</taxon>
        <taxon>Viridiplantae</taxon>
        <taxon>Streptophyta</taxon>
        <taxon>Embryophyta</taxon>
        <taxon>Tracheophyta</taxon>
        <taxon>Spermatophyta</taxon>
        <taxon>Magnoliopsida</taxon>
        <taxon>eudicotyledons</taxon>
        <taxon>Gunneridae</taxon>
        <taxon>Pentapetalae</taxon>
        <taxon>rosids</taxon>
        <taxon>malvids</taxon>
        <taxon>Myrtales</taxon>
        <taxon>Lythraceae</taxon>
        <taxon>Punica</taxon>
    </lineage>
</organism>
<gene>
    <name evidence="3" type="ORF">CRG98_048378</name>
</gene>
<reference evidence="3 4" key="1">
    <citation type="submission" date="2017-11" db="EMBL/GenBank/DDBJ databases">
        <title>De-novo sequencing of pomegranate (Punica granatum L.) genome.</title>
        <authorList>
            <person name="Akparov Z."/>
            <person name="Amiraslanov A."/>
            <person name="Hajiyeva S."/>
            <person name="Abbasov M."/>
            <person name="Kaur K."/>
            <person name="Hamwieh A."/>
            <person name="Solovyev V."/>
            <person name="Salamov A."/>
            <person name="Braich B."/>
            <person name="Kosarev P."/>
            <person name="Mahmoud A."/>
            <person name="Hajiyev E."/>
            <person name="Babayeva S."/>
            <person name="Izzatullayeva V."/>
            <person name="Mammadov A."/>
            <person name="Mammadov A."/>
            <person name="Sharifova S."/>
            <person name="Ojaghi J."/>
            <person name="Eynullazada K."/>
            <person name="Bayramov B."/>
            <person name="Abdulazimova A."/>
            <person name="Shahmuradov I."/>
        </authorList>
    </citation>
    <scope>NUCLEOTIDE SEQUENCE [LARGE SCALE GENOMIC DNA]</scope>
    <source>
        <strain evidence="4">cv. AG2017</strain>
        <tissue evidence="3">Leaf</tissue>
    </source>
</reference>